<reference evidence="1 2" key="1">
    <citation type="journal article" date="2022" name="Int. J. Syst. Evol. Microbiol.">
        <title>&lt;i&gt;Sideroxyarcus emersonii&lt;/i&gt; gen. nov. sp. nov., a neutrophilic, microaerobic iron- and thiosulfate-oxidizing bacterium isolated from iron-rich wetland sediment.</title>
        <authorList>
            <person name="Kato S."/>
            <person name="Itoh T."/>
            <person name="Iino T."/>
            <person name="Ohkuma M."/>
        </authorList>
    </citation>
    <scope>NUCLEOTIDE SEQUENCE [LARGE SCALE GENOMIC DNA]</scope>
    <source>
        <strain evidence="1 2">MIZ01</strain>
    </source>
</reference>
<proteinExistence type="predicted"/>
<name>A0AAN1XB93_9PROT</name>
<dbReference type="Proteomes" id="UP001320326">
    <property type="component" value="Chromosome"/>
</dbReference>
<gene>
    <name evidence="1" type="ORF">MIZ01_1759</name>
</gene>
<organism evidence="1 2">
    <name type="scientific">Sideroxyarcus emersonii</name>
    <dbReference type="NCBI Taxonomy" id="2764705"/>
    <lineage>
        <taxon>Bacteria</taxon>
        <taxon>Pseudomonadati</taxon>
        <taxon>Pseudomonadota</taxon>
        <taxon>Betaproteobacteria</taxon>
        <taxon>Nitrosomonadales</taxon>
        <taxon>Gallionellaceae</taxon>
        <taxon>Sideroxyarcus</taxon>
    </lineage>
</organism>
<keyword evidence="2" id="KW-1185">Reference proteome</keyword>
<sequence length="46" mass="4984">MPPITEFLRAPFAVCHSGAGCNAVFSINWTPACAGVTKLIDDYLER</sequence>
<evidence type="ECO:0000313" key="1">
    <source>
        <dbReference type="EMBL" id="BCK87962.1"/>
    </source>
</evidence>
<dbReference type="KEGG" id="seme:MIZ01_1759"/>
<evidence type="ECO:0000313" key="2">
    <source>
        <dbReference type="Proteomes" id="UP001320326"/>
    </source>
</evidence>
<dbReference type="EMBL" id="AP023423">
    <property type="protein sequence ID" value="BCK87962.1"/>
    <property type="molecule type" value="Genomic_DNA"/>
</dbReference>
<dbReference type="AlphaFoldDB" id="A0AAN1XB93"/>
<accession>A0AAN1XB93</accession>
<protein>
    <submittedName>
        <fullName evidence="1">Uncharacterized protein</fullName>
    </submittedName>
</protein>